<accession>A0ABY4PN35</accession>
<dbReference type="EMBL" id="CP097289">
    <property type="protein sequence ID" value="UQT54358.1"/>
    <property type="molecule type" value="Genomic_DNA"/>
</dbReference>
<sequence>MSGIVPNQGLFRMYAVAWVAAASMTAMVTLAVTGLSPEGIMAHLLVGAFLWGIDMLLTGARPEPGHGASHAILVAALALVWPLVLAGIIVFLVAGVVHGLRSDRQAA</sequence>
<reference evidence="2 3" key="1">
    <citation type="submission" date="2022-05" db="EMBL/GenBank/DDBJ databases">
        <authorList>
            <person name="Zhou X."/>
            <person name="Li K."/>
            <person name="Man Y."/>
        </authorList>
    </citation>
    <scope>NUCLEOTIDE SEQUENCE [LARGE SCALE GENOMIC DNA]</scope>
    <source>
        <strain evidence="2 3">MS405</strain>
    </source>
</reference>
<dbReference type="Proteomes" id="UP000829992">
    <property type="component" value="Chromosome"/>
</dbReference>
<protein>
    <recommendedName>
        <fullName evidence="4">SPW repeat-containing protein</fullName>
    </recommendedName>
</protein>
<evidence type="ECO:0000256" key="1">
    <source>
        <dbReference type="SAM" id="Phobius"/>
    </source>
</evidence>
<keyword evidence="1" id="KW-0812">Transmembrane</keyword>
<keyword evidence="3" id="KW-1185">Reference proteome</keyword>
<keyword evidence="1" id="KW-0472">Membrane</keyword>
<proteinExistence type="predicted"/>
<name>A0ABY4PN35_9ACTN</name>
<feature type="transmembrane region" description="Helical" evidence="1">
    <location>
        <begin position="40"/>
        <end position="60"/>
    </location>
</feature>
<dbReference type="RefSeq" id="WP_249585854.1">
    <property type="nucleotide sequence ID" value="NZ_BAAAQL010000002.1"/>
</dbReference>
<feature type="transmembrane region" description="Helical" evidence="1">
    <location>
        <begin position="72"/>
        <end position="97"/>
    </location>
</feature>
<evidence type="ECO:0008006" key="4">
    <source>
        <dbReference type="Google" id="ProtNLM"/>
    </source>
</evidence>
<gene>
    <name evidence="2" type="ORF">M4V62_04245</name>
</gene>
<feature type="transmembrane region" description="Helical" evidence="1">
    <location>
        <begin position="12"/>
        <end position="34"/>
    </location>
</feature>
<organism evidence="2 3">
    <name type="scientific">Streptomyces durmitorensis</name>
    <dbReference type="NCBI Taxonomy" id="319947"/>
    <lineage>
        <taxon>Bacteria</taxon>
        <taxon>Bacillati</taxon>
        <taxon>Actinomycetota</taxon>
        <taxon>Actinomycetes</taxon>
        <taxon>Kitasatosporales</taxon>
        <taxon>Streptomycetaceae</taxon>
        <taxon>Streptomyces</taxon>
    </lineage>
</organism>
<keyword evidence="1" id="KW-1133">Transmembrane helix</keyword>
<evidence type="ECO:0000313" key="2">
    <source>
        <dbReference type="EMBL" id="UQT54358.1"/>
    </source>
</evidence>
<evidence type="ECO:0000313" key="3">
    <source>
        <dbReference type="Proteomes" id="UP000829992"/>
    </source>
</evidence>